<keyword evidence="1" id="KW-0732">Signal</keyword>
<evidence type="ECO:0000313" key="4">
    <source>
        <dbReference type="Proteomes" id="UP000183639"/>
    </source>
</evidence>
<feature type="domain" description="SLH" evidence="2">
    <location>
        <begin position="28"/>
        <end position="91"/>
    </location>
</feature>
<proteinExistence type="predicted"/>
<organism evidence="3 4">
    <name type="scientific">Selenomonas ruminantium</name>
    <dbReference type="NCBI Taxonomy" id="971"/>
    <lineage>
        <taxon>Bacteria</taxon>
        <taxon>Bacillati</taxon>
        <taxon>Bacillota</taxon>
        <taxon>Negativicutes</taxon>
        <taxon>Selenomonadales</taxon>
        <taxon>Selenomonadaceae</taxon>
        <taxon>Selenomonas</taxon>
    </lineage>
</organism>
<feature type="chain" id="PRO_5010173080" evidence="1">
    <location>
        <begin position="27"/>
        <end position="467"/>
    </location>
</feature>
<protein>
    <submittedName>
        <fullName evidence="3">S-layer homology domain-containing protein</fullName>
    </submittedName>
</protein>
<evidence type="ECO:0000313" key="3">
    <source>
        <dbReference type="EMBL" id="SFH99293.1"/>
    </source>
</evidence>
<dbReference type="PANTHER" id="PTHR43308">
    <property type="entry name" value="OUTER MEMBRANE PROTEIN ALPHA-RELATED"/>
    <property type="match status" value="1"/>
</dbReference>
<evidence type="ECO:0000259" key="2">
    <source>
        <dbReference type="PROSITE" id="PS51272"/>
    </source>
</evidence>
<evidence type="ECO:0000256" key="1">
    <source>
        <dbReference type="SAM" id="SignalP"/>
    </source>
</evidence>
<dbReference type="Pfam" id="PF00395">
    <property type="entry name" value="SLH"/>
    <property type="match status" value="1"/>
</dbReference>
<dbReference type="RefSeq" id="WP_075443301.1">
    <property type="nucleotide sequence ID" value="NZ_FOQK01000010.1"/>
</dbReference>
<dbReference type="InterPro" id="IPR001119">
    <property type="entry name" value="SLH_dom"/>
</dbReference>
<name>A0A1I3EK93_SELRU</name>
<feature type="signal peptide" evidence="1">
    <location>
        <begin position="1"/>
        <end position="26"/>
    </location>
</feature>
<dbReference type="AlphaFoldDB" id="A0A1I3EK93"/>
<accession>A0A1I3EK93</accession>
<sequence>MKLNKNTAAILAGMMMSTAFGGTALAATADSFTDVPKDHWAYEALDYLAKDGIIEGMGDNTFQGGRTMTRYEMAAIVAKAMQKSGGSVADKAVLEKLEAEYGGELATLRKQVEKNTAQIEKNKQAIERVNLHGFVRTQYDYDKDTTNEKIDHANNRFYLNLYGDFKVNDNWTAKFQSETNRRYNDGHRRGETGFSNYSEKTWSGHDGNIQRIWADGWFPKSQLWVSVGRTWRGLGGQNILFGNESDGIQFGLPIPGTKLTASGFWMASTWSGNKESLYGVGTWGPVGHCAGINLAFAKSNKSKGDVYSSGQINGYKIHTDAGTGISTIDPVYAENDQHVERSYGYVLSGYVDAAKDLRFLADYVKTNADFQNNSLGLRLNYRNTDLNKPGSYQVYGRYIKYGANGQLAGDDEWGSTPSATKGWILGVKYIPAKNIEWETLYSRQKRGYDQAWAYNRTLFRTQVDYHF</sequence>
<dbReference type="OrthoDB" id="5845122at2"/>
<gene>
    <name evidence="3" type="ORF">SAMN04487861_11091</name>
</gene>
<dbReference type="Proteomes" id="UP000183639">
    <property type="component" value="Unassembled WGS sequence"/>
</dbReference>
<dbReference type="EMBL" id="FOQK01000010">
    <property type="protein sequence ID" value="SFH99293.1"/>
    <property type="molecule type" value="Genomic_DNA"/>
</dbReference>
<dbReference type="PROSITE" id="PS51272">
    <property type="entry name" value="SLH"/>
    <property type="match status" value="1"/>
</dbReference>
<reference evidence="3 4" key="1">
    <citation type="submission" date="2016-10" db="EMBL/GenBank/DDBJ databases">
        <authorList>
            <person name="de Groot N.N."/>
        </authorList>
    </citation>
    <scope>NUCLEOTIDE SEQUENCE [LARGE SCALE GENOMIC DNA]</scope>
    <source>
        <strain evidence="3 4">Z108</strain>
    </source>
</reference>
<dbReference type="SUPFAM" id="SSF56935">
    <property type="entry name" value="Porins"/>
    <property type="match status" value="1"/>
</dbReference>
<dbReference type="InterPro" id="IPR051465">
    <property type="entry name" value="Cell_Envelope_Struct_Comp"/>
</dbReference>